<feature type="region of interest" description="Disordered" evidence="15">
    <location>
        <begin position="727"/>
        <end position="783"/>
    </location>
</feature>
<dbReference type="InterPro" id="IPR036723">
    <property type="entry name" value="Alpha-catenin/vinculin-like_sf"/>
</dbReference>
<keyword evidence="7" id="KW-0963">Cytoplasm</keyword>
<name>A0A6P8HPZ5_ACTTE</name>
<keyword evidence="9" id="KW-0130">Cell adhesion</keyword>
<dbReference type="KEGG" id="aten:116293823"/>
<dbReference type="Pfam" id="PF01044">
    <property type="entry name" value="Vinculin"/>
    <property type="match status" value="1"/>
</dbReference>
<dbReference type="RefSeq" id="XP_031557163.1">
    <property type="nucleotide sequence ID" value="XM_031701303.1"/>
</dbReference>
<keyword evidence="13" id="KW-0206">Cytoskeleton</keyword>
<dbReference type="InParanoid" id="A0A6P8HPZ5"/>
<evidence type="ECO:0000256" key="14">
    <source>
        <dbReference type="SAM" id="Coils"/>
    </source>
</evidence>
<dbReference type="OrthoDB" id="29742at2759"/>
<keyword evidence="14" id="KW-0175">Coiled coil</keyword>
<proteinExistence type="inferred from homology"/>
<sequence>MPVFHTKTIESILDPVAQQVSQLVIFHEEGEDGRAMPDLSAPIKAVGAAVANLVKVGQQTAANSKDKILRQEMPLAFTRVEESSTFLVEAAKILKNDPYSSVARKKLIDGARGILSGTSALLLTLDEAEVRRILHVCKSLLEYFPVAEMVEEMTDLVTFVTNLTPGTTSLAKQVEERAEELTHHEHRDILKSCIGKIKHLVPLLISAMKAFVKTPLGAGRAEAQENRNFIITKICAEITEIMRVLQLTSTEENKGDDPLYDMKKAVSVFDSKFDKAREWIGEPTCDAGGLGDQAVRECIQQGRLMGSVCQDPQKNKIQRCCDDLDRLMSELETLRSQGKGTTPRGLELSREVDKQLGVLRNLMDEAIHHQGISGIKKPANTFVGKMEQAQQWLANPSGDHTGLGEKAIRECINDARKIADKSSGPERMELLKLCNEVERLTDELADLKRRGLGNSPQAYALANKLSNKLDELHRQTQRAIANQVAQNFVDPTGQIKQLERAAKAPRGTPNREADFETKAGNFEHQANEMADTAFRFANNSSTTRKKSLEDIRKTAQYMKELTPQVSHAAKVLLDNPDEPAAGEHFEKLKDEWVQETTKLANSIDSTADTLQLIEACEEAINRDVLACDNALSQENPQLVVAKTSNIARMAQRIAKLVNAEAENTEDPEFRAKLEQMSRNIQDVIAPLAIEAKSVVSNIKDKQGHERLRAAMRRVQRNVGEVRKVFIDRATQSDDEDFPPPPPPPPPEMEDLSLHERERAPPRPPLPREMTTSAPPRPPPPAMEPKIDMNLQSMLESPPEDNRMAMAASNLHKEILKWEEQGNDMIQAAKRMAVLFAKMSKFMRDEEEGEPHSKKELIQLAKEIATASKEIVKFGNRACQKCSDKRLKASMQQTIDRIPTISTQLKIVSTVKATMIGSQELEEDREATETLVGCAENLMSAVRQTVRETEAASVKMRTDAGLVMHWKKKQY</sequence>
<dbReference type="PRINTS" id="PR00806">
    <property type="entry name" value="VINCULIN"/>
</dbReference>
<evidence type="ECO:0000256" key="8">
    <source>
        <dbReference type="ARBA" id="ARBA00022737"/>
    </source>
</evidence>
<dbReference type="Gene3D" id="1.20.120.230">
    <property type="entry name" value="Alpha-catenin/vinculin-like"/>
    <property type="match status" value="2"/>
</dbReference>
<organism evidence="16 17">
    <name type="scientific">Actinia tenebrosa</name>
    <name type="common">Australian red waratah sea anemone</name>
    <dbReference type="NCBI Taxonomy" id="6105"/>
    <lineage>
        <taxon>Eukaryota</taxon>
        <taxon>Metazoa</taxon>
        <taxon>Cnidaria</taxon>
        <taxon>Anthozoa</taxon>
        <taxon>Hexacorallia</taxon>
        <taxon>Actiniaria</taxon>
        <taxon>Actiniidae</taxon>
        <taxon>Actinia</taxon>
    </lineage>
</organism>
<feature type="compositionally biased region" description="Basic and acidic residues" evidence="15">
    <location>
        <begin position="751"/>
        <end position="760"/>
    </location>
</feature>
<evidence type="ECO:0000256" key="6">
    <source>
        <dbReference type="ARBA" id="ARBA00022475"/>
    </source>
</evidence>
<keyword evidence="10" id="KW-0965">Cell junction</keyword>
<evidence type="ECO:0000256" key="2">
    <source>
        <dbReference type="ARBA" id="ARBA00004413"/>
    </source>
</evidence>
<keyword evidence="11" id="KW-0472">Membrane</keyword>
<reference evidence="17" key="1">
    <citation type="submission" date="2025-08" db="UniProtKB">
        <authorList>
            <consortium name="RefSeq"/>
        </authorList>
    </citation>
    <scope>IDENTIFICATION</scope>
    <source>
        <tissue evidence="17">Tentacle</tissue>
    </source>
</reference>
<comment type="subcellular location">
    <subcellularLocation>
        <location evidence="3">Cell junction</location>
        <location evidence="3">Adherens junction</location>
    </subcellularLocation>
    <subcellularLocation>
        <location evidence="2">Cell membrane</location>
        <topology evidence="2">Peripheral membrane protein</topology>
        <orientation evidence="2">Cytoplasmic side</orientation>
    </subcellularLocation>
    <subcellularLocation>
        <location evidence="1">Cytoplasm</location>
        <location evidence="1">Cytoskeleton</location>
    </subcellularLocation>
</comment>
<evidence type="ECO:0000256" key="13">
    <source>
        <dbReference type="ARBA" id="ARBA00023212"/>
    </source>
</evidence>
<dbReference type="GO" id="GO:0005198">
    <property type="term" value="F:structural molecule activity"/>
    <property type="evidence" value="ECO:0007669"/>
    <property type="project" value="InterPro"/>
</dbReference>
<dbReference type="InterPro" id="IPR000633">
    <property type="entry name" value="Vinculin_CS"/>
</dbReference>
<dbReference type="GeneID" id="116293823"/>
<dbReference type="SUPFAM" id="SSF47220">
    <property type="entry name" value="alpha-catenin/vinculin-like"/>
    <property type="match status" value="6"/>
</dbReference>
<dbReference type="GO" id="GO:0007155">
    <property type="term" value="P:cell adhesion"/>
    <property type="evidence" value="ECO:0007669"/>
    <property type="project" value="UniProtKB-KW"/>
</dbReference>
<evidence type="ECO:0000256" key="15">
    <source>
        <dbReference type="SAM" id="MobiDB-lite"/>
    </source>
</evidence>
<protein>
    <recommendedName>
        <fullName evidence="5">Vinculin</fullName>
    </recommendedName>
</protein>
<gene>
    <name evidence="17" type="primary">LOC116293823</name>
</gene>
<dbReference type="Gene3D" id="1.20.120.810">
    <property type="entry name" value="Vinculin, Vh2 four-helix bundle"/>
    <property type="match status" value="3"/>
</dbReference>
<accession>A0A6P8HPZ5</accession>
<evidence type="ECO:0000256" key="12">
    <source>
        <dbReference type="ARBA" id="ARBA00023203"/>
    </source>
</evidence>
<feature type="coiled-coil region" evidence="14">
    <location>
        <begin position="430"/>
        <end position="482"/>
    </location>
</feature>
<dbReference type="AlphaFoldDB" id="A0A6P8HPZ5"/>
<dbReference type="PROSITE" id="PS00664">
    <property type="entry name" value="VINCULIN_2"/>
    <property type="match status" value="1"/>
</dbReference>
<dbReference type="GO" id="GO:0051015">
    <property type="term" value="F:actin filament binding"/>
    <property type="evidence" value="ECO:0007669"/>
    <property type="project" value="InterPro"/>
</dbReference>
<evidence type="ECO:0000256" key="4">
    <source>
        <dbReference type="ARBA" id="ARBA00008376"/>
    </source>
</evidence>
<evidence type="ECO:0000256" key="9">
    <source>
        <dbReference type="ARBA" id="ARBA00022889"/>
    </source>
</evidence>
<dbReference type="InterPro" id="IPR017997">
    <property type="entry name" value="Vinculin"/>
</dbReference>
<keyword evidence="8" id="KW-0677">Repeat</keyword>
<evidence type="ECO:0000256" key="1">
    <source>
        <dbReference type="ARBA" id="ARBA00004245"/>
    </source>
</evidence>
<keyword evidence="6" id="KW-1003">Cell membrane</keyword>
<dbReference type="FunCoup" id="A0A6P8HPZ5">
    <property type="interactions" value="959"/>
</dbReference>
<evidence type="ECO:0000313" key="17">
    <source>
        <dbReference type="RefSeq" id="XP_031557163.1"/>
    </source>
</evidence>
<keyword evidence="16" id="KW-1185">Reference proteome</keyword>
<dbReference type="GO" id="GO:0005886">
    <property type="term" value="C:plasma membrane"/>
    <property type="evidence" value="ECO:0007669"/>
    <property type="project" value="UniProtKB-SubCell"/>
</dbReference>
<dbReference type="InterPro" id="IPR006077">
    <property type="entry name" value="Vinculin/catenin"/>
</dbReference>
<evidence type="ECO:0000256" key="5">
    <source>
        <dbReference type="ARBA" id="ARBA00014125"/>
    </source>
</evidence>
<dbReference type="GO" id="GO:0015629">
    <property type="term" value="C:actin cytoskeleton"/>
    <property type="evidence" value="ECO:0007669"/>
    <property type="project" value="InterPro"/>
</dbReference>
<evidence type="ECO:0000256" key="10">
    <source>
        <dbReference type="ARBA" id="ARBA00022949"/>
    </source>
</evidence>
<keyword evidence="12" id="KW-0009">Actin-binding</keyword>
<dbReference type="Proteomes" id="UP000515163">
    <property type="component" value="Unplaced"/>
</dbReference>
<evidence type="ECO:0000256" key="3">
    <source>
        <dbReference type="ARBA" id="ARBA00004536"/>
    </source>
</evidence>
<dbReference type="PANTHER" id="PTHR46180">
    <property type="entry name" value="VINCULIN"/>
    <property type="match status" value="1"/>
</dbReference>
<dbReference type="GO" id="GO:0005912">
    <property type="term" value="C:adherens junction"/>
    <property type="evidence" value="ECO:0007669"/>
    <property type="project" value="UniProtKB-SubCell"/>
</dbReference>
<comment type="similarity">
    <text evidence="4">Belongs to the vinculin/alpha-catenin family.</text>
</comment>
<evidence type="ECO:0000313" key="16">
    <source>
        <dbReference type="Proteomes" id="UP000515163"/>
    </source>
</evidence>
<evidence type="ECO:0000256" key="7">
    <source>
        <dbReference type="ARBA" id="ARBA00022490"/>
    </source>
</evidence>
<evidence type="ECO:0000256" key="11">
    <source>
        <dbReference type="ARBA" id="ARBA00023136"/>
    </source>
</evidence>